<feature type="compositionally biased region" description="Basic and acidic residues" evidence="1">
    <location>
        <begin position="153"/>
        <end position="165"/>
    </location>
</feature>
<organism evidence="2 3">
    <name type="scientific">Nakamurella endophytica</name>
    <dbReference type="NCBI Taxonomy" id="1748367"/>
    <lineage>
        <taxon>Bacteria</taxon>
        <taxon>Bacillati</taxon>
        <taxon>Actinomycetota</taxon>
        <taxon>Actinomycetes</taxon>
        <taxon>Nakamurellales</taxon>
        <taxon>Nakamurellaceae</taxon>
        <taxon>Nakamurella</taxon>
    </lineage>
</organism>
<dbReference type="EMBL" id="BMNA01000021">
    <property type="protein sequence ID" value="GGM18578.1"/>
    <property type="molecule type" value="Genomic_DNA"/>
</dbReference>
<name>A0A917WP68_9ACTN</name>
<keyword evidence="3" id="KW-1185">Reference proteome</keyword>
<feature type="region of interest" description="Disordered" evidence="1">
    <location>
        <begin position="132"/>
        <end position="165"/>
    </location>
</feature>
<feature type="region of interest" description="Disordered" evidence="1">
    <location>
        <begin position="217"/>
        <end position="239"/>
    </location>
</feature>
<evidence type="ECO:0000313" key="3">
    <source>
        <dbReference type="Proteomes" id="UP000655208"/>
    </source>
</evidence>
<proteinExistence type="predicted"/>
<dbReference type="Proteomes" id="UP000655208">
    <property type="component" value="Unassembled WGS sequence"/>
</dbReference>
<comment type="caution">
    <text evidence="2">The sequence shown here is derived from an EMBL/GenBank/DDBJ whole genome shotgun (WGS) entry which is preliminary data.</text>
</comment>
<accession>A0A917WP68</accession>
<sequence length="251" mass="25700">MRSAVRAPRTFLPSGLVITTDVRVPAAAATVTGLIGDTFSAPLAGTADNRGFGGARTVLLTGVVALGGDDWLDDDPDSDPDSGEDPVLVTAPVPGRTVSAAVPAGVTVLLVALASGAAVGCAAGVAVQAETASRAPAAARPRKRKDVTGMDELSARSDTNEETKRGDVLPLQAGAASDVPDRQVRSTHKVRRFGGSDPPVRPLGNRRTDTVGACSAAVGPPTNAMMSRPVSNTVTQPKRIPWPSRLGHCWT</sequence>
<protein>
    <submittedName>
        <fullName evidence="2">Uncharacterized protein</fullName>
    </submittedName>
</protein>
<gene>
    <name evidence="2" type="ORF">GCM10011594_43290</name>
</gene>
<evidence type="ECO:0000256" key="1">
    <source>
        <dbReference type="SAM" id="MobiDB-lite"/>
    </source>
</evidence>
<dbReference type="AlphaFoldDB" id="A0A917WP68"/>
<reference evidence="2" key="2">
    <citation type="submission" date="2020-09" db="EMBL/GenBank/DDBJ databases">
        <authorList>
            <person name="Sun Q."/>
            <person name="Zhou Y."/>
        </authorList>
    </citation>
    <scope>NUCLEOTIDE SEQUENCE</scope>
    <source>
        <strain evidence="2">CGMCC 4.7308</strain>
    </source>
</reference>
<reference evidence="2" key="1">
    <citation type="journal article" date="2014" name="Int. J. Syst. Evol. Microbiol.">
        <title>Complete genome sequence of Corynebacterium casei LMG S-19264T (=DSM 44701T), isolated from a smear-ripened cheese.</title>
        <authorList>
            <consortium name="US DOE Joint Genome Institute (JGI-PGF)"/>
            <person name="Walter F."/>
            <person name="Albersmeier A."/>
            <person name="Kalinowski J."/>
            <person name="Ruckert C."/>
        </authorList>
    </citation>
    <scope>NUCLEOTIDE SEQUENCE</scope>
    <source>
        <strain evidence="2">CGMCC 4.7308</strain>
    </source>
</reference>
<evidence type="ECO:0000313" key="2">
    <source>
        <dbReference type="EMBL" id="GGM18578.1"/>
    </source>
</evidence>